<feature type="region of interest" description="Disordered" evidence="4">
    <location>
        <begin position="277"/>
        <end position="298"/>
    </location>
</feature>
<dbReference type="Gene3D" id="1.20.5.190">
    <property type="match status" value="1"/>
</dbReference>
<feature type="region of interest" description="Disordered" evidence="4">
    <location>
        <begin position="198"/>
        <end position="251"/>
    </location>
</feature>
<feature type="compositionally biased region" description="Low complexity" evidence="4">
    <location>
        <begin position="356"/>
        <end position="371"/>
    </location>
</feature>
<feature type="compositionally biased region" description="Polar residues" evidence="4">
    <location>
        <begin position="277"/>
        <end position="296"/>
    </location>
</feature>
<dbReference type="PROSITE" id="PS50096">
    <property type="entry name" value="IQ"/>
    <property type="match status" value="2"/>
</dbReference>
<keyword evidence="7" id="KW-1185">Reference proteome</keyword>
<dbReference type="Pfam" id="PF00612">
    <property type="entry name" value="IQ"/>
    <property type="match status" value="2"/>
</dbReference>
<dbReference type="Proteomes" id="UP001291926">
    <property type="component" value="Unassembled WGS sequence"/>
</dbReference>
<dbReference type="InterPro" id="IPR000048">
    <property type="entry name" value="IQ_motif_EF-hand-BS"/>
</dbReference>
<comment type="caution">
    <text evidence="6">The sequence shown here is derived from an EMBL/GenBank/DDBJ whole genome shotgun (WGS) entry which is preliminary data.</text>
</comment>
<evidence type="ECO:0000259" key="5">
    <source>
        <dbReference type="Pfam" id="PF13178"/>
    </source>
</evidence>
<dbReference type="CDD" id="cd23767">
    <property type="entry name" value="IQCD"/>
    <property type="match status" value="1"/>
</dbReference>
<sequence length="539" mass="60784">MGKKEGAASSWLTAVKRAFRSPIKDTTTENTRNQRRRHQEDNHHHLHIIIGQGREQEAINKKREKHRTWLFRKATTNHEIEASTTTITTEEQKHDHAIAMAVATAAAAEAAIATAQAAMEVARRLSSRPSHYAVAAAAVLIQTAFRGYLARRALRALKGLVKLQALVRGHNVRKQAKMTLRCMQALVRVQSRVLDQRIKQQQTTSTDDQGTSRKSTFTTSIRDSRDLLGISAARRSTTSKDGSKIPDDWDERPHTIDEVKTMLRKRKEAALKRERNLSQAFSEQMSRNGRNSSLGNENEIGEKHQWLDGWMATKPWDNRGRASTDDQGESYKTVEMHMSSSQPYSYLAAPPNLRKSSQQLSHQQQNSPSSPLHRENQNQGHYYSPVPPSPSKTRPPPQVRSASPRFAREERSYHQAAAAQTPSIRSNYQYTESAMPNYMAATESAKARIRSQSAPRQRPGTPERDRTGAKKRLTYPVPDPYNLVNNGYHHNIKSPSFKSAIGVYMGYEQQSNKSSCCTTDILAGEVSPSSTTDLRRWLR</sequence>
<feature type="domain" description="DUF4005" evidence="5">
    <location>
        <begin position="403"/>
        <end position="487"/>
    </location>
</feature>
<reference evidence="6 7" key="1">
    <citation type="journal article" date="2023" name="bioRxiv">
        <title>Genome report: Whole genome sequence and annotation of Penstemon davidsonii.</title>
        <authorList>
            <person name="Ostevik K.L."/>
            <person name="Alabady M."/>
            <person name="Zhang M."/>
            <person name="Rausher M.D."/>
        </authorList>
    </citation>
    <scope>NUCLEOTIDE SEQUENCE [LARGE SCALE GENOMIC DNA]</scope>
    <source>
        <strain evidence="6">DNT005</strain>
        <tissue evidence="6">Whole leaf</tissue>
    </source>
</reference>
<dbReference type="SMART" id="SM00015">
    <property type="entry name" value="IQ"/>
    <property type="match status" value="2"/>
</dbReference>
<evidence type="ECO:0000256" key="3">
    <source>
        <dbReference type="ARBA" id="ARBA00024378"/>
    </source>
</evidence>
<protein>
    <recommendedName>
        <fullName evidence="5">DUF4005 domain-containing protein</fullName>
    </recommendedName>
</protein>
<feature type="region of interest" description="Disordered" evidence="4">
    <location>
        <begin position="354"/>
        <end position="427"/>
    </location>
</feature>
<feature type="compositionally biased region" description="Basic and acidic residues" evidence="4">
    <location>
        <begin position="241"/>
        <end position="251"/>
    </location>
</feature>
<comment type="subunit">
    <text evidence="3">Binds to multiple calmodulin (CaM) in the presence of Ca(2+) and CaM-like proteins.</text>
</comment>
<dbReference type="Pfam" id="PF13178">
    <property type="entry name" value="DUF4005"/>
    <property type="match status" value="1"/>
</dbReference>
<proteinExistence type="inferred from homology"/>
<gene>
    <name evidence="6" type="ORF">RD792_004478</name>
</gene>
<feature type="compositionally biased region" description="Low complexity" evidence="4">
    <location>
        <begin position="200"/>
        <end position="209"/>
    </location>
</feature>
<evidence type="ECO:0000256" key="2">
    <source>
        <dbReference type="ARBA" id="ARBA00024341"/>
    </source>
</evidence>
<name>A0ABR0DHH6_9LAMI</name>
<feature type="region of interest" description="Disordered" evidence="4">
    <location>
        <begin position="18"/>
        <end position="44"/>
    </location>
</feature>
<dbReference type="PANTHER" id="PTHR32295:SF6">
    <property type="entry name" value="PROTEIN IQ-DOMAIN 18"/>
    <property type="match status" value="1"/>
</dbReference>
<evidence type="ECO:0000256" key="4">
    <source>
        <dbReference type="SAM" id="MobiDB-lite"/>
    </source>
</evidence>
<feature type="region of interest" description="Disordered" evidence="4">
    <location>
        <begin position="446"/>
        <end position="478"/>
    </location>
</feature>
<evidence type="ECO:0000313" key="6">
    <source>
        <dbReference type="EMBL" id="KAK4488701.1"/>
    </source>
</evidence>
<feature type="compositionally biased region" description="Polar residues" evidence="4">
    <location>
        <begin position="418"/>
        <end position="427"/>
    </location>
</feature>
<comment type="similarity">
    <text evidence="2">Belongs to the IQD family.</text>
</comment>
<dbReference type="InterPro" id="IPR025064">
    <property type="entry name" value="DUF4005"/>
</dbReference>
<evidence type="ECO:0000256" key="1">
    <source>
        <dbReference type="ARBA" id="ARBA00022860"/>
    </source>
</evidence>
<evidence type="ECO:0000313" key="7">
    <source>
        <dbReference type="Proteomes" id="UP001291926"/>
    </source>
</evidence>
<organism evidence="6 7">
    <name type="scientific">Penstemon davidsonii</name>
    <dbReference type="NCBI Taxonomy" id="160366"/>
    <lineage>
        <taxon>Eukaryota</taxon>
        <taxon>Viridiplantae</taxon>
        <taxon>Streptophyta</taxon>
        <taxon>Embryophyta</taxon>
        <taxon>Tracheophyta</taxon>
        <taxon>Spermatophyta</taxon>
        <taxon>Magnoliopsida</taxon>
        <taxon>eudicotyledons</taxon>
        <taxon>Gunneridae</taxon>
        <taxon>Pentapetalae</taxon>
        <taxon>asterids</taxon>
        <taxon>lamiids</taxon>
        <taxon>Lamiales</taxon>
        <taxon>Plantaginaceae</taxon>
        <taxon>Cheloneae</taxon>
        <taxon>Penstemon</taxon>
    </lineage>
</organism>
<feature type="compositionally biased region" description="Pro residues" evidence="4">
    <location>
        <begin position="385"/>
        <end position="398"/>
    </location>
</feature>
<dbReference type="PANTHER" id="PTHR32295">
    <property type="entry name" value="IQ-DOMAIN 5-RELATED"/>
    <property type="match status" value="1"/>
</dbReference>
<keyword evidence="1" id="KW-0112">Calmodulin-binding</keyword>
<accession>A0ABR0DHH6</accession>
<dbReference type="EMBL" id="JAYDYQ010001088">
    <property type="protein sequence ID" value="KAK4488701.1"/>
    <property type="molecule type" value="Genomic_DNA"/>
</dbReference>